<evidence type="ECO:0000256" key="1">
    <source>
        <dbReference type="SAM" id="SignalP"/>
    </source>
</evidence>
<feature type="chain" id="PRO_5047244078" description="PEP-CTERM sorting domain-containing protein" evidence="1">
    <location>
        <begin position="25"/>
        <end position="156"/>
    </location>
</feature>
<comment type="caution">
    <text evidence="2">The sequence shown here is derived from an EMBL/GenBank/DDBJ whole genome shotgun (WGS) entry which is preliminary data.</text>
</comment>
<reference evidence="2 3" key="1">
    <citation type="submission" date="2023-03" db="EMBL/GenBank/DDBJ databases">
        <title>Thalassotalea loyana LMG 22536T draft genome sequence.</title>
        <authorList>
            <person name="Sawabe T."/>
        </authorList>
    </citation>
    <scope>NUCLEOTIDE SEQUENCE [LARGE SCALE GENOMIC DNA]</scope>
    <source>
        <strain evidence="2 3">LMG 22536</strain>
    </source>
</reference>
<evidence type="ECO:0000313" key="2">
    <source>
        <dbReference type="EMBL" id="GLX83797.1"/>
    </source>
</evidence>
<protein>
    <recommendedName>
        <fullName evidence="4">PEP-CTERM sorting domain-containing protein</fullName>
    </recommendedName>
</protein>
<evidence type="ECO:0008006" key="4">
    <source>
        <dbReference type="Google" id="ProtNLM"/>
    </source>
</evidence>
<organism evidence="2 3">
    <name type="scientific">Thalassotalea loyana</name>
    <dbReference type="NCBI Taxonomy" id="280483"/>
    <lineage>
        <taxon>Bacteria</taxon>
        <taxon>Pseudomonadati</taxon>
        <taxon>Pseudomonadota</taxon>
        <taxon>Gammaproteobacteria</taxon>
        <taxon>Alteromonadales</taxon>
        <taxon>Colwelliaceae</taxon>
        <taxon>Thalassotalea</taxon>
    </lineage>
</organism>
<proteinExistence type="predicted"/>
<dbReference type="EMBL" id="BSSV01000001">
    <property type="protein sequence ID" value="GLX83797.1"/>
    <property type="molecule type" value="Genomic_DNA"/>
</dbReference>
<sequence length="156" mass="16837">MGLMKLFSKAAALATLLLSLNANADLITVEFQITNYNSEVGTFTGVDIDNNALLTFDELTDFDWSSIAFGHFLTNVSDLTDFGDFNLLTNTWIPNGTSWVNSADNAYFTRNNRSSSVNSSWGPDINILSTTVVPSGNSVSVPEPSALAILVSAYSH</sequence>
<keyword evidence="3" id="KW-1185">Reference proteome</keyword>
<dbReference type="RefSeq" id="WP_284295328.1">
    <property type="nucleotide sequence ID" value="NZ_BSSV01000001.1"/>
</dbReference>
<dbReference type="Proteomes" id="UP001157134">
    <property type="component" value="Unassembled WGS sequence"/>
</dbReference>
<keyword evidence="1" id="KW-0732">Signal</keyword>
<feature type="signal peptide" evidence="1">
    <location>
        <begin position="1"/>
        <end position="24"/>
    </location>
</feature>
<accession>A0ABQ6H829</accession>
<gene>
    <name evidence="2" type="ORF">tloyanaT_00490</name>
</gene>
<evidence type="ECO:0000313" key="3">
    <source>
        <dbReference type="Proteomes" id="UP001157134"/>
    </source>
</evidence>
<name>A0ABQ6H829_9GAMM</name>